<sequence length="123" mass="14032">MKTVANQLTDSIKLPGQSLPVCSKAIIRLQGYGNYTWVYLAAQTKPILVALTLKWFEDQLPSFIRVHKSEMINPTFVRAMGIDGDQQLAVCLLNEYKAKVSRRRFEQVLIKINQHKKVSLIKS</sequence>
<proteinExistence type="predicted"/>
<accession>A0A327NNM6</accession>
<dbReference type="SMART" id="SM00850">
    <property type="entry name" value="LytTR"/>
    <property type="match status" value="1"/>
</dbReference>
<dbReference type="GO" id="GO:0003677">
    <property type="term" value="F:DNA binding"/>
    <property type="evidence" value="ECO:0007669"/>
    <property type="project" value="InterPro"/>
</dbReference>
<dbReference type="InterPro" id="IPR007492">
    <property type="entry name" value="LytTR_DNA-bd_dom"/>
</dbReference>
<reference evidence="2 3" key="1">
    <citation type="submission" date="2018-06" db="EMBL/GenBank/DDBJ databases">
        <title>Spirosoma sp. HMF3257 Genome sequencing and assembly.</title>
        <authorList>
            <person name="Kang H."/>
            <person name="Cha I."/>
            <person name="Kim H."/>
            <person name="Kang J."/>
            <person name="Joh K."/>
        </authorList>
    </citation>
    <scope>NUCLEOTIDE SEQUENCE [LARGE SCALE GENOMIC DNA]</scope>
    <source>
        <strain evidence="2 3">HMF3257</strain>
    </source>
</reference>
<dbReference type="Pfam" id="PF04397">
    <property type="entry name" value="LytTR"/>
    <property type="match status" value="1"/>
</dbReference>
<evidence type="ECO:0000313" key="3">
    <source>
        <dbReference type="Proteomes" id="UP000249016"/>
    </source>
</evidence>
<dbReference type="EMBL" id="QLII01000001">
    <property type="protein sequence ID" value="RAI76822.1"/>
    <property type="molecule type" value="Genomic_DNA"/>
</dbReference>
<dbReference type="Gene3D" id="2.40.50.1020">
    <property type="entry name" value="LytTr DNA-binding domain"/>
    <property type="match status" value="1"/>
</dbReference>
<keyword evidence="3" id="KW-1185">Reference proteome</keyword>
<dbReference type="OrthoDB" id="960922at2"/>
<dbReference type="RefSeq" id="WP_111346848.1">
    <property type="nucleotide sequence ID" value="NZ_QLII01000001.1"/>
</dbReference>
<dbReference type="AlphaFoldDB" id="A0A327NNM6"/>
<evidence type="ECO:0000259" key="1">
    <source>
        <dbReference type="SMART" id="SM00850"/>
    </source>
</evidence>
<comment type="caution">
    <text evidence="2">The sequence shown here is derived from an EMBL/GenBank/DDBJ whole genome shotgun (WGS) entry which is preliminary data.</text>
</comment>
<protein>
    <submittedName>
        <fullName evidence="2">LytTR family transcriptional regulator</fullName>
    </submittedName>
</protein>
<evidence type="ECO:0000313" key="2">
    <source>
        <dbReference type="EMBL" id="RAI76822.1"/>
    </source>
</evidence>
<dbReference type="Proteomes" id="UP000249016">
    <property type="component" value="Unassembled WGS sequence"/>
</dbReference>
<gene>
    <name evidence="2" type="ORF">HMF3257_26400</name>
</gene>
<organism evidence="2 3">
    <name type="scientific">Spirosoma telluris</name>
    <dbReference type="NCBI Taxonomy" id="2183553"/>
    <lineage>
        <taxon>Bacteria</taxon>
        <taxon>Pseudomonadati</taxon>
        <taxon>Bacteroidota</taxon>
        <taxon>Cytophagia</taxon>
        <taxon>Cytophagales</taxon>
        <taxon>Cytophagaceae</taxon>
        <taxon>Spirosoma</taxon>
    </lineage>
</organism>
<name>A0A327NNM6_9BACT</name>
<feature type="domain" description="HTH LytTR-type" evidence="1">
    <location>
        <begin position="16"/>
        <end position="113"/>
    </location>
</feature>